<feature type="region of interest" description="Disordered" evidence="1">
    <location>
        <begin position="183"/>
        <end position="225"/>
    </location>
</feature>
<dbReference type="AlphaFoldDB" id="A0AAX4PBZ9"/>
<feature type="compositionally biased region" description="Basic and acidic residues" evidence="1">
    <location>
        <begin position="60"/>
        <end position="81"/>
    </location>
</feature>
<evidence type="ECO:0000313" key="2">
    <source>
        <dbReference type="EMBL" id="WZN63531.1"/>
    </source>
</evidence>
<proteinExistence type="predicted"/>
<accession>A0AAX4PBZ9</accession>
<dbReference type="EMBL" id="CP151507">
    <property type="protein sequence ID" value="WZN63531.1"/>
    <property type="molecule type" value="Genomic_DNA"/>
</dbReference>
<dbReference type="Proteomes" id="UP001472866">
    <property type="component" value="Chromosome 07"/>
</dbReference>
<gene>
    <name evidence="2" type="ORF">HKI87_07g50800</name>
</gene>
<protein>
    <submittedName>
        <fullName evidence="2">Uncharacterized protein</fullName>
    </submittedName>
</protein>
<evidence type="ECO:0000256" key="1">
    <source>
        <dbReference type="SAM" id="MobiDB-lite"/>
    </source>
</evidence>
<feature type="compositionally biased region" description="Basic and acidic residues" evidence="1">
    <location>
        <begin position="297"/>
        <end position="306"/>
    </location>
</feature>
<feature type="compositionally biased region" description="Basic and acidic residues" evidence="1">
    <location>
        <begin position="183"/>
        <end position="205"/>
    </location>
</feature>
<feature type="compositionally biased region" description="Basic and acidic residues" evidence="1">
    <location>
        <begin position="254"/>
        <end position="277"/>
    </location>
</feature>
<sequence>MCESNDEVQQTLVEDEFDGIPEDQWKALQEVKGWGEAEVGEGGGGPGGENEEDAMAPESEETRATTRRADEVHQPVHDDHAPSPAPGASPSKDLEGFEGVPPSQREALASIPGWKEEAAAPAVQVAPPPRDHPVNEEEDSEVMGEGGNGKAGEGDAQETVDPYVDVPIATQNFEDPPVAVVEEGRQAEAEAETREGHRPEGRTAEPETAEIAAAAAAAEEEEEVLDASIPMPLTLAKPFETENGFEDPPVAVVEEGRQAEAEAETREGHRPEGRTAEPETAEIAAAEEEEEEEEVEAEPRKMSSDLRDALGRLVSLHRERAGARDTDWRAKKRRAVLAYFGFDPSSQAKPLDPIVSRLLGRRTAP</sequence>
<organism evidence="2 3">
    <name type="scientific">Chloropicon roscoffensis</name>
    <dbReference type="NCBI Taxonomy" id="1461544"/>
    <lineage>
        <taxon>Eukaryota</taxon>
        <taxon>Viridiplantae</taxon>
        <taxon>Chlorophyta</taxon>
        <taxon>Chloropicophyceae</taxon>
        <taxon>Chloropicales</taxon>
        <taxon>Chloropicaceae</taxon>
        <taxon>Chloropicon</taxon>
    </lineage>
</organism>
<feature type="compositionally biased region" description="Acidic residues" evidence="1">
    <location>
        <begin position="285"/>
        <end position="296"/>
    </location>
</feature>
<keyword evidence="3" id="KW-1185">Reference proteome</keyword>
<feature type="region of interest" description="Disordered" evidence="1">
    <location>
        <begin position="238"/>
        <end position="306"/>
    </location>
</feature>
<name>A0AAX4PBZ9_9CHLO</name>
<evidence type="ECO:0000313" key="3">
    <source>
        <dbReference type="Proteomes" id="UP001472866"/>
    </source>
</evidence>
<reference evidence="2 3" key="1">
    <citation type="submission" date="2024-03" db="EMBL/GenBank/DDBJ databases">
        <title>Complete genome sequence of the green alga Chloropicon roscoffensis RCC1871.</title>
        <authorList>
            <person name="Lemieux C."/>
            <person name="Pombert J.-F."/>
            <person name="Otis C."/>
            <person name="Turmel M."/>
        </authorList>
    </citation>
    <scope>NUCLEOTIDE SEQUENCE [LARGE SCALE GENOMIC DNA]</scope>
    <source>
        <strain evidence="2 3">RCC1871</strain>
    </source>
</reference>
<feature type="compositionally biased region" description="Acidic residues" evidence="1">
    <location>
        <begin position="49"/>
        <end position="59"/>
    </location>
</feature>
<feature type="region of interest" description="Disordered" evidence="1">
    <location>
        <begin position="1"/>
        <end position="157"/>
    </location>
</feature>